<dbReference type="GO" id="GO:0003723">
    <property type="term" value="F:RNA binding"/>
    <property type="evidence" value="ECO:0007669"/>
    <property type="project" value="TreeGrafter"/>
</dbReference>
<dbReference type="OrthoDB" id="414075at2759"/>
<sequence>MDISQAQFSEEAVKIIQEIAESHFVAFDLEFSGIAGRRSNNTGKLTLQELYHDIKAAAEKYQILQIGLTVVQEDAKQGRYVARTYNFHLSPLPALKERHFTRDWSSNSGAVGFLSKCGFRFDLPITAGIPYLSRREEQIARLKMIADNAPKTSLQNMDVKPVDQPLIDHIRSATAAWLAKPLAEREESLNIPGIAPGVPQTLNRYQARLTHQTIQNEFQSLQTQGMGHFVRVTCPSAEQHASAQKLLAQEMERTIGQAIGFRWIIEALVGGDLSNLPEKYLVPALASTSLEGQSPTELIANLQEKSRKRTRVMIGHNCFTDLVYLYSCFIGELPDTVVDFADEIHMLWPGVVDTKHIASLGNRRWGNTSLDEVEADLSSEKYPVIEIPRGYGRYLHTTSNHEAGYDSLLTANIAIKIPAKMEREDKYQEAIRTGAFHSMPSEFGADDVGYYTATESMSSSRASSVERDGSRQGTQKATSKPQVIGSSRRTKADMVKADVVAVKGKAGTQLKKVKVQNLTKKMRDVNIYEMLDSESDMNTAAKQDDLISFSDDELNDQDANMFVLVKKGELMPRWSSDFWKLFGNRLQVNGSREGVCNLN</sequence>
<dbReference type="InterPro" id="IPR012337">
    <property type="entry name" value="RNaseH-like_sf"/>
</dbReference>
<protein>
    <submittedName>
        <fullName evidence="3">Uncharacterized protein</fullName>
    </submittedName>
</protein>
<dbReference type="InterPro" id="IPR036397">
    <property type="entry name" value="RNaseH_sf"/>
</dbReference>
<reference evidence="3 4" key="1">
    <citation type="submission" date="2013-03" db="EMBL/GenBank/DDBJ databases">
        <title>The Genome Sequence of Phialophora europaea CBS 101466.</title>
        <authorList>
            <consortium name="The Broad Institute Genomics Platform"/>
            <person name="Cuomo C."/>
            <person name="de Hoog S."/>
            <person name="Gorbushina A."/>
            <person name="Walker B."/>
            <person name="Young S.K."/>
            <person name="Zeng Q."/>
            <person name="Gargeya S."/>
            <person name="Fitzgerald M."/>
            <person name="Haas B."/>
            <person name="Abouelleil A."/>
            <person name="Allen A.W."/>
            <person name="Alvarado L."/>
            <person name="Arachchi H.M."/>
            <person name="Berlin A.M."/>
            <person name="Chapman S.B."/>
            <person name="Gainer-Dewar J."/>
            <person name="Goldberg J."/>
            <person name="Griggs A."/>
            <person name="Gujja S."/>
            <person name="Hansen M."/>
            <person name="Howarth C."/>
            <person name="Imamovic A."/>
            <person name="Ireland A."/>
            <person name="Larimer J."/>
            <person name="McCowan C."/>
            <person name="Murphy C."/>
            <person name="Pearson M."/>
            <person name="Poon T.W."/>
            <person name="Priest M."/>
            <person name="Roberts A."/>
            <person name="Saif S."/>
            <person name="Shea T."/>
            <person name="Sisk P."/>
            <person name="Sykes S."/>
            <person name="Wortman J."/>
            <person name="Nusbaum C."/>
            <person name="Birren B."/>
        </authorList>
    </citation>
    <scope>NUCLEOTIDE SEQUENCE [LARGE SCALE GENOMIC DNA]</scope>
    <source>
        <strain evidence="3 4">CBS 101466</strain>
    </source>
</reference>
<dbReference type="PANTHER" id="PTHR15092:SF22">
    <property type="entry name" value="POLY(A)-SPECIFIC RIBONUCLEASE PNLDC1"/>
    <property type="match status" value="1"/>
</dbReference>
<proteinExistence type="inferred from homology"/>
<feature type="region of interest" description="Disordered" evidence="2">
    <location>
        <begin position="457"/>
        <end position="488"/>
    </location>
</feature>
<dbReference type="InterPro" id="IPR006941">
    <property type="entry name" value="RNase_CAF1"/>
</dbReference>
<dbReference type="Pfam" id="PF04857">
    <property type="entry name" value="CAF1"/>
    <property type="match status" value="1"/>
</dbReference>
<dbReference type="RefSeq" id="XP_008714897.1">
    <property type="nucleotide sequence ID" value="XM_008716675.1"/>
</dbReference>
<dbReference type="GO" id="GO:0005634">
    <property type="term" value="C:nucleus"/>
    <property type="evidence" value="ECO:0007669"/>
    <property type="project" value="TreeGrafter"/>
</dbReference>
<dbReference type="GO" id="GO:1990432">
    <property type="term" value="P:siRNA 3'-end processing"/>
    <property type="evidence" value="ECO:0007669"/>
    <property type="project" value="TreeGrafter"/>
</dbReference>
<evidence type="ECO:0000256" key="2">
    <source>
        <dbReference type="SAM" id="MobiDB-lite"/>
    </source>
</evidence>
<dbReference type="Proteomes" id="UP000030752">
    <property type="component" value="Unassembled WGS sequence"/>
</dbReference>
<dbReference type="GO" id="GO:0000175">
    <property type="term" value="F:3'-5'-RNA exonuclease activity"/>
    <property type="evidence" value="ECO:0007669"/>
    <property type="project" value="TreeGrafter"/>
</dbReference>
<evidence type="ECO:0000313" key="3">
    <source>
        <dbReference type="EMBL" id="ETN43161.1"/>
    </source>
</evidence>
<dbReference type="SUPFAM" id="SSF53098">
    <property type="entry name" value="Ribonuclease H-like"/>
    <property type="match status" value="1"/>
</dbReference>
<dbReference type="PANTHER" id="PTHR15092">
    <property type="entry name" value="POLY A -SPECIFIC RIBONUCLEASE/TARGET OF EGR1, MEMBER 1"/>
    <property type="match status" value="1"/>
</dbReference>
<keyword evidence="4" id="KW-1185">Reference proteome</keyword>
<dbReference type="InParanoid" id="W2S367"/>
<organism evidence="3 4">
    <name type="scientific">Cyphellophora europaea (strain CBS 101466)</name>
    <name type="common">Phialophora europaea</name>
    <dbReference type="NCBI Taxonomy" id="1220924"/>
    <lineage>
        <taxon>Eukaryota</taxon>
        <taxon>Fungi</taxon>
        <taxon>Dikarya</taxon>
        <taxon>Ascomycota</taxon>
        <taxon>Pezizomycotina</taxon>
        <taxon>Eurotiomycetes</taxon>
        <taxon>Chaetothyriomycetidae</taxon>
        <taxon>Chaetothyriales</taxon>
        <taxon>Cyphellophoraceae</taxon>
        <taxon>Cyphellophora</taxon>
    </lineage>
</organism>
<dbReference type="Gene3D" id="3.30.420.10">
    <property type="entry name" value="Ribonuclease H-like superfamily/Ribonuclease H"/>
    <property type="match status" value="2"/>
</dbReference>
<evidence type="ECO:0000256" key="1">
    <source>
        <dbReference type="ARBA" id="ARBA00008372"/>
    </source>
</evidence>
<dbReference type="eggNOG" id="KOG1990">
    <property type="taxonomic scope" value="Eukaryota"/>
</dbReference>
<dbReference type="GO" id="GO:0000289">
    <property type="term" value="P:nuclear-transcribed mRNA poly(A) tail shortening"/>
    <property type="evidence" value="ECO:0007669"/>
    <property type="project" value="TreeGrafter"/>
</dbReference>
<dbReference type="VEuPathDB" id="FungiDB:HMPREF1541_02319"/>
<accession>W2S367</accession>
<gene>
    <name evidence="3" type="ORF">HMPREF1541_02319</name>
</gene>
<dbReference type="STRING" id="1220924.W2S367"/>
<dbReference type="GeneID" id="19969658"/>
<dbReference type="EMBL" id="KB822718">
    <property type="protein sequence ID" value="ETN43161.1"/>
    <property type="molecule type" value="Genomic_DNA"/>
</dbReference>
<name>W2S367_CYPE1</name>
<dbReference type="InterPro" id="IPR051181">
    <property type="entry name" value="CAF1_poly(A)_ribonucleases"/>
</dbReference>
<evidence type="ECO:0000313" key="4">
    <source>
        <dbReference type="Proteomes" id="UP000030752"/>
    </source>
</evidence>
<dbReference type="AlphaFoldDB" id="W2S367"/>
<dbReference type="GO" id="GO:1990431">
    <property type="term" value="P:priRNA 3'-end processing"/>
    <property type="evidence" value="ECO:0007669"/>
    <property type="project" value="TreeGrafter"/>
</dbReference>
<feature type="compositionally biased region" description="Polar residues" evidence="2">
    <location>
        <begin position="471"/>
        <end position="487"/>
    </location>
</feature>
<comment type="similarity">
    <text evidence="1">Belongs to the CAF1 family.</text>
</comment>
<dbReference type="HOGENOM" id="CLU_022380_0_0_1"/>